<sequence length="195" mass="21750">MDECGDWYLDCLPLAGHKVLCVDPSARTVVFDVGMCQLETIPCFNVPKRSLLPCWLPLPSIADATDSNGSAEYIFEGSPYQEELLLQGDEDGARQALSHQFVAFVYHSESKSWQRQLLPPPPFVHDPKHYEHYSHPDITSYAVVERGGSHVIFLSADGAGGPGTYCLDTVTHTWSYVGDWVLPFKLKARSNMCRS</sequence>
<name>A0A921QES7_SORBI</name>
<dbReference type="PANTHER" id="PTHR33085">
    <property type="entry name" value="OS12G0113100 PROTEIN-RELATED"/>
    <property type="match status" value="1"/>
</dbReference>
<comment type="caution">
    <text evidence="1">The sequence shown here is derived from an EMBL/GenBank/DDBJ whole genome shotgun (WGS) entry which is preliminary data.</text>
</comment>
<dbReference type="EMBL" id="CM027688">
    <property type="protein sequence ID" value="KAG0519397.1"/>
    <property type="molecule type" value="Genomic_DNA"/>
</dbReference>
<protein>
    <submittedName>
        <fullName evidence="1">Uncharacterized protein</fullName>
    </submittedName>
</protein>
<reference evidence="1" key="1">
    <citation type="journal article" date="2019" name="BMC Genomics">
        <title>A new reference genome for Sorghum bicolor reveals high levels of sequence similarity between sweet and grain genotypes: implications for the genetics of sugar metabolism.</title>
        <authorList>
            <person name="Cooper E.A."/>
            <person name="Brenton Z.W."/>
            <person name="Flinn B.S."/>
            <person name="Jenkins J."/>
            <person name="Shu S."/>
            <person name="Flowers D."/>
            <person name="Luo F."/>
            <person name="Wang Y."/>
            <person name="Xia P."/>
            <person name="Barry K."/>
            <person name="Daum C."/>
            <person name="Lipzen A."/>
            <person name="Yoshinaga Y."/>
            <person name="Schmutz J."/>
            <person name="Saski C."/>
            <person name="Vermerris W."/>
            <person name="Kresovich S."/>
        </authorList>
    </citation>
    <scope>NUCLEOTIDE SEQUENCE</scope>
</reference>
<reference evidence="1" key="2">
    <citation type="submission" date="2020-10" db="EMBL/GenBank/DDBJ databases">
        <authorList>
            <person name="Cooper E.A."/>
            <person name="Brenton Z.W."/>
            <person name="Flinn B.S."/>
            <person name="Jenkins J."/>
            <person name="Shu S."/>
            <person name="Flowers D."/>
            <person name="Luo F."/>
            <person name="Wang Y."/>
            <person name="Xia P."/>
            <person name="Barry K."/>
            <person name="Daum C."/>
            <person name="Lipzen A."/>
            <person name="Yoshinaga Y."/>
            <person name="Schmutz J."/>
            <person name="Saski C."/>
            <person name="Vermerris W."/>
            <person name="Kresovich S."/>
        </authorList>
    </citation>
    <scope>NUCLEOTIDE SEQUENCE</scope>
</reference>
<dbReference type="InterPro" id="IPR012871">
    <property type="entry name" value="DUF1668_ORYSA"/>
</dbReference>
<dbReference type="PANTHER" id="PTHR33085:SF40">
    <property type="entry name" value="OS06G0189600 PROTEIN"/>
    <property type="match status" value="1"/>
</dbReference>
<dbReference type="AlphaFoldDB" id="A0A921QES7"/>
<evidence type="ECO:0000313" key="2">
    <source>
        <dbReference type="Proteomes" id="UP000807115"/>
    </source>
</evidence>
<dbReference type="Pfam" id="PF07893">
    <property type="entry name" value="DUF1668"/>
    <property type="match status" value="1"/>
</dbReference>
<evidence type="ECO:0000313" key="1">
    <source>
        <dbReference type="EMBL" id="KAG0519397.1"/>
    </source>
</evidence>
<accession>A0A921QES7</accession>
<proteinExistence type="predicted"/>
<organism evidence="1 2">
    <name type="scientific">Sorghum bicolor</name>
    <name type="common">Sorghum</name>
    <name type="synonym">Sorghum vulgare</name>
    <dbReference type="NCBI Taxonomy" id="4558"/>
    <lineage>
        <taxon>Eukaryota</taxon>
        <taxon>Viridiplantae</taxon>
        <taxon>Streptophyta</taxon>
        <taxon>Embryophyta</taxon>
        <taxon>Tracheophyta</taxon>
        <taxon>Spermatophyta</taxon>
        <taxon>Magnoliopsida</taxon>
        <taxon>Liliopsida</taxon>
        <taxon>Poales</taxon>
        <taxon>Poaceae</taxon>
        <taxon>PACMAD clade</taxon>
        <taxon>Panicoideae</taxon>
        <taxon>Andropogonodae</taxon>
        <taxon>Andropogoneae</taxon>
        <taxon>Sorghinae</taxon>
        <taxon>Sorghum</taxon>
    </lineage>
</organism>
<gene>
    <name evidence="1" type="ORF">BDA96_09G260700</name>
</gene>
<dbReference type="Proteomes" id="UP000807115">
    <property type="component" value="Chromosome 9"/>
</dbReference>